<evidence type="ECO:0000313" key="7">
    <source>
        <dbReference type="Proteomes" id="UP000557857"/>
    </source>
</evidence>
<keyword evidence="2" id="KW-0378">Hydrolase</keyword>
<sequence>MAIALVSSQLLTSLPVSAAILSVEDSSIPDTSEIAEEQPTQPEGNEALPEGNEQEVEEQPVEEQPTIPDEPPKEPEPPKDTPKETPEEQPELVPETERPKEEPVKEEPIIKEDTPATPKPDVQVNPVNQTNEMPSVPQTMEEVRVPGLTEQTPSESSESSSFKVTPVKETWDFIQEIGEEAREIGLKEDLYASVMIAQAILESGSGQSQLSQDPYFNLYGIKGSYNGNSVTFKTQEDDGSGTLYSIDSAFRQYENYEESLKDYARLMKDGLTHDQDFYRGSWKSETETYEDATAYLTGRYATDTQYADKLNALIEAYALTSYDQARAELPEGSEEFIYPVQHAVVSSPFGPRGGEFHRGVDFAAPVGTPIFASQAGVVIRSEVHSSWGNYIAITHENGLTTLYAHNNQNLVTVGQTVAQGEIIASVGSTGNSTGPHLHFEVNGSPSLAQDQLIDPMQVLTKE</sequence>
<evidence type="ECO:0000256" key="1">
    <source>
        <dbReference type="ARBA" id="ARBA00010266"/>
    </source>
</evidence>
<dbReference type="InterPro" id="IPR011055">
    <property type="entry name" value="Dup_hybrid_motif"/>
</dbReference>
<evidence type="ECO:0000256" key="3">
    <source>
        <dbReference type="SAM" id="MobiDB-lite"/>
    </source>
</evidence>
<dbReference type="Gene3D" id="2.70.70.10">
    <property type="entry name" value="Glucose Permease (Domain IIA)"/>
    <property type="match status" value="1"/>
</dbReference>
<feature type="compositionally biased region" description="Polar residues" evidence="3">
    <location>
        <begin position="125"/>
        <end position="138"/>
    </location>
</feature>
<dbReference type="Gene3D" id="1.10.530.10">
    <property type="match status" value="1"/>
</dbReference>
<evidence type="ECO:0000256" key="2">
    <source>
        <dbReference type="ARBA" id="ARBA00022801"/>
    </source>
</evidence>
<feature type="domain" description="Mannosyl-glycoprotein endo-beta-N-acetylglucosamidase-like" evidence="5">
    <location>
        <begin position="163"/>
        <end position="323"/>
    </location>
</feature>
<feature type="compositionally biased region" description="Basic and acidic residues" evidence="3">
    <location>
        <begin position="70"/>
        <end position="86"/>
    </location>
</feature>
<dbReference type="Pfam" id="PF01551">
    <property type="entry name" value="Peptidase_M23"/>
    <property type="match status" value="1"/>
</dbReference>
<dbReference type="InterPro" id="IPR016047">
    <property type="entry name" value="M23ase_b-sheet_dom"/>
</dbReference>
<name>A0A848N501_ENTMU</name>
<dbReference type="Pfam" id="PF01832">
    <property type="entry name" value="Glucosaminidase"/>
    <property type="match status" value="1"/>
</dbReference>
<dbReference type="InterPro" id="IPR002901">
    <property type="entry name" value="MGlyc_endo_b_GlcNAc-like_dom"/>
</dbReference>
<organism evidence="6 7">
    <name type="scientific">Enterococcus mundtii</name>
    <dbReference type="NCBI Taxonomy" id="53346"/>
    <lineage>
        <taxon>Bacteria</taxon>
        <taxon>Bacillati</taxon>
        <taxon>Bacillota</taxon>
        <taxon>Bacilli</taxon>
        <taxon>Lactobacillales</taxon>
        <taxon>Enterococcaceae</taxon>
        <taxon>Enterococcus</taxon>
    </lineage>
</organism>
<evidence type="ECO:0000313" key="6">
    <source>
        <dbReference type="EMBL" id="NMP59863.1"/>
    </source>
</evidence>
<dbReference type="CDD" id="cd12797">
    <property type="entry name" value="M23_peptidase"/>
    <property type="match status" value="1"/>
</dbReference>
<accession>A0A848N501</accession>
<protein>
    <submittedName>
        <fullName evidence="6">Peptidoglycan DD-metalloendopeptidase family protein</fullName>
    </submittedName>
</protein>
<dbReference type="PANTHER" id="PTHR33308">
    <property type="entry name" value="PEPTIDOGLYCAN HYDROLASE FLGJ"/>
    <property type="match status" value="1"/>
</dbReference>
<dbReference type="SMART" id="SM00047">
    <property type="entry name" value="LYZ2"/>
    <property type="match status" value="1"/>
</dbReference>
<feature type="signal peptide" evidence="4">
    <location>
        <begin position="1"/>
        <end position="18"/>
    </location>
</feature>
<keyword evidence="4" id="KW-0732">Signal</keyword>
<dbReference type="EMBL" id="JABCAG010000113">
    <property type="protein sequence ID" value="NMP59863.1"/>
    <property type="molecule type" value="Genomic_DNA"/>
</dbReference>
<feature type="compositionally biased region" description="Acidic residues" evidence="3">
    <location>
        <begin position="52"/>
        <end position="61"/>
    </location>
</feature>
<dbReference type="Gene3D" id="4.10.80.30">
    <property type="entry name" value="DNA polymerase, domain 6"/>
    <property type="match status" value="1"/>
</dbReference>
<dbReference type="GO" id="GO:0004040">
    <property type="term" value="F:amidase activity"/>
    <property type="evidence" value="ECO:0007669"/>
    <property type="project" value="InterPro"/>
</dbReference>
<evidence type="ECO:0000256" key="4">
    <source>
        <dbReference type="SAM" id="SignalP"/>
    </source>
</evidence>
<dbReference type="InterPro" id="IPR051056">
    <property type="entry name" value="Glycosyl_Hydrolase_73"/>
</dbReference>
<dbReference type="SUPFAM" id="SSF51261">
    <property type="entry name" value="Duplicated hybrid motif"/>
    <property type="match status" value="1"/>
</dbReference>
<evidence type="ECO:0000259" key="5">
    <source>
        <dbReference type="SMART" id="SM00047"/>
    </source>
</evidence>
<gene>
    <name evidence="6" type="ORF">HI921_15690</name>
</gene>
<proteinExistence type="inferred from homology"/>
<dbReference type="PANTHER" id="PTHR33308:SF9">
    <property type="entry name" value="PEPTIDOGLYCAN HYDROLASE FLGJ"/>
    <property type="match status" value="1"/>
</dbReference>
<dbReference type="Proteomes" id="UP000557857">
    <property type="component" value="Unassembled WGS sequence"/>
</dbReference>
<dbReference type="AlphaFoldDB" id="A0A848N501"/>
<comment type="caution">
    <text evidence="6">The sequence shown here is derived from an EMBL/GenBank/DDBJ whole genome shotgun (WGS) entry which is preliminary data.</text>
</comment>
<comment type="similarity">
    <text evidence="1">Belongs to the glycosyl hydrolase 73 family.</text>
</comment>
<feature type="compositionally biased region" description="Basic and acidic residues" evidence="3">
    <location>
        <begin position="95"/>
        <end position="114"/>
    </location>
</feature>
<feature type="chain" id="PRO_5032453389" evidence="4">
    <location>
        <begin position="19"/>
        <end position="462"/>
    </location>
</feature>
<reference evidence="6 7" key="1">
    <citation type="submission" date="2020-04" db="EMBL/GenBank/DDBJ databases">
        <authorList>
            <person name="Abaymova A."/>
            <person name="Teymurazov M."/>
            <person name="Tazyna O."/>
            <person name="Chatushin Y."/>
            <person name="Svetoch E."/>
            <person name="Pereligyn V."/>
            <person name="Pohylenko V."/>
            <person name="Platonov M."/>
            <person name="Kartsev N."/>
            <person name="Skryabin Y."/>
            <person name="Sizova A."/>
            <person name="Solomentsev V."/>
            <person name="Kislichkina A."/>
            <person name="Bogun A."/>
        </authorList>
    </citation>
    <scope>NUCLEOTIDE SEQUENCE [LARGE SCALE GENOMIC DNA]</scope>
    <source>
        <strain evidence="7">SCPM-O-B-8398 (E28)</strain>
    </source>
</reference>
<dbReference type="RefSeq" id="WP_169059301.1">
    <property type="nucleotide sequence ID" value="NZ_JABCAG010000113.1"/>
</dbReference>
<feature type="region of interest" description="Disordered" evidence="3">
    <location>
        <begin position="26"/>
        <end position="138"/>
    </location>
</feature>